<evidence type="ECO:0000313" key="2">
    <source>
        <dbReference type="EMBL" id="KAG8171394.1"/>
    </source>
</evidence>
<dbReference type="PANTHER" id="PTHR31569">
    <property type="entry name" value="SWIM-TYPE DOMAIN-CONTAINING PROTEIN"/>
    <property type="match status" value="1"/>
</dbReference>
<reference evidence="2 3" key="1">
    <citation type="journal article" date="2022" name="Nat. Ecol. Evol.">
        <title>A masculinizing supergene underlies an exaggerated male reproductive morph in a spider.</title>
        <authorList>
            <person name="Hendrickx F."/>
            <person name="De Corte Z."/>
            <person name="Sonet G."/>
            <person name="Van Belleghem S.M."/>
            <person name="Kostlbacher S."/>
            <person name="Vangestel C."/>
        </authorList>
    </citation>
    <scope>NUCLEOTIDE SEQUENCE [LARGE SCALE GENOMIC DNA]</scope>
    <source>
        <strain evidence="2">W744_W776</strain>
    </source>
</reference>
<protein>
    <recommendedName>
        <fullName evidence="1">ZSWIM1/3 RNaseH-like domain-containing protein</fullName>
    </recommendedName>
</protein>
<dbReference type="InterPro" id="IPR052579">
    <property type="entry name" value="Zinc_finger_SWIM"/>
</dbReference>
<feature type="domain" description="ZSWIM1/3 RNaseH-like" evidence="1">
    <location>
        <begin position="62"/>
        <end position="120"/>
    </location>
</feature>
<gene>
    <name evidence="2" type="ORF">JTE90_018414</name>
</gene>
<evidence type="ECO:0000259" key="1">
    <source>
        <dbReference type="Pfam" id="PF21056"/>
    </source>
</evidence>
<comment type="caution">
    <text evidence="2">The sequence shown here is derived from an EMBL/GenBank/DDBJ whole genome shotgun (WGS) entry which is preliminary data.</text>
</comment>
<keyword evidence="3" id="KW-1185">Reference proteome</keyword>
<dbReference type="PANTHER" id="PTHR31569:SF4">
    <property type="entry name" value="SWIM-TYPE DOMAIN-CONTAINING PROTEIN"/>
    <property type="match status" value="1"/>
</dbReference>
<dbReference type="AlphaFoldDB" id="A0AAV6THV2"/>
<organism evidence="2 3">
    <name type="scientific">Oedothorax gibbosus</name>
    <dbReference type="NCBI Taxonomy" id="931172"/>
    <lineage>
        <taxon>Eukaryota</taxon>
        <taxon>Metazoa</taxon>
        <taxon>Ecdysozoa</taxon>
        <taxon>Arthropoda</taxon>
        <taxon>Chelicerata</taxon>
        <taxon>Arachnida</taxon>
        <taxon>Araneae</taxon>
        <taxon>Araneomorphae</taxon>
        <taxon>Entelegynae</taxon>
        <taxon>Araneoidea</taxon>
        <taxon>Linyphiidae</taxon>
        <taxon>Erigoninae</taxon>
        <taxon>Oedothorax</taxon>
    </lineage>
</organism>
<dbReference type="Proteomes" id="UP000827092">
    <property type="component" value="Unassembled WGS sequence"/>
</dbReference>
<dbReference type="EMBL" id="JAFNEN010004030">
    <property type="protein sequence ID" value="KAG8171394.1"/>
    <property type="molecule type" value="Genomic_DNA"/>
</dbReference>
<dbReference type="InterPro" id="IPR048324">
    <property type="entry name" value="ZSWIM1-3_RNaseH-like"/>
</dbReference>
<name>A0AAV6THV2_9ARAC</name>
<evidence type="ECO:0000313" key="3">
    <source>
        <dbReference type="Proteomes" id="UP000827092"/>
    </source>
</evidence>
<accession>A0AAV6THV2</accession>
<sequence length="120" mass="13716">MTLKCNLSIVSFKVNKKLLKDEILKETGKDITLRDISNIVARSKTISKTFDEILDVLQIGHNCSVSLLQESNVLQGIFLQDPEMMRMYGNFPELLFFDGTYKLLNNKFTCYIFLVQDGNG</sequence>
<proteinExistence type="predicted"/>
<dbReference type="Pfam" id="PF21056">
    <property type="entry name" value="ZSWIM1-3_RNaseH-like"/>
    <property type="match status" value="1"/>
</dbReference>